<reference evidence="3 4" key="1">
    <citation type="journal article" date="2012" name="Genome Biol.">
        <title>Sequencing three crocodilian genomes to illuminate the evolution of archosaurs and amniotes.</title>
        <authorList>
            <person name="St John J.A."/>
            <person name="Braun E.L."/>
            <person name="Isberg S.R."/>
            <person name="Miles L.G."/>
            <person name="Chong A.Y."/>
            <person name="Gongora J."/>
            <person name="Dalzell P."/>
            <person name="Moran C."/>
            <person name="Bed'hom B."/>
            <person name="Abzhanov A."/>
            <person name="Burgess S.C."/>
            <person name="Cooksey A.M."/>
            <person name="Castoe T.A."/>
            <person name="Crawford N.G."/>
            <person name="Densmore L.D."/>
            <person name="Drew J.C."/>
            <person name="Edwards S.V."/>
            <person name="Faircloth B.C."/>
            <person name="Fujita M.K."/>
            <person name="Greenwold M.J."/>
            <person name="Hoffmann F.G."/>
            <person name="Howard J.M."/>
            <person name="Iguchi T."/>
            <person name="Janes D.E."/>
            <person name="Khan S.Y."/>
            <person name="Kohno S."/>
            <person name="de Koning A.J."/>
            <person name="Lance S.L."/>
            <person name="McCarthy F.M."/>
            <person name="McCormack J.E."/>
            <person name="Merchant M.E."/>
            <person name="Peterson D.G."/>
            <person name="Pollock D.D."/>
            <person name="Pourmand N."/>
            <person name="Raney B.J."/>
            <person name="Roessler K.A."/>
            <person name="Sanford J.R."/>
            <person name="Sawyer R.H."/>
            <person name="Schmidt C.J."/>
            <person name="Triplett E.W."/>
            <person name="Tuberville T.D."/>
            <person name="Venegas-Anaya M."/>
            <person name="Howard J.T."/>
            <person name="Jarvis E.D."/>
            <person name="Guillette L.J.Jr."/>
            <person name="Glenn T.C."/>
            <person name="Green R.E."/>
            <person name="Ray D.A."/>
        </authorList>
    </citation>
    <scope>NUCLEOTIDE SEQUENCE [LARGE SCALE GENOMIC DNA]</scope>
    <source>
        <strain evidence="3">KSC_2009_1</strain>
    </source>
</reference>
<gene>
    <name evidence="3" type="primary">NME8</name>
    <name evidence="3" type="ORF">Y1Q_0017532</name>
</gene>
<dbReference type="InterPro" id="IPR036249">
    <property type="entry name" value="Thioredoxin-like_sf"/>
</dbReference>
<comment type="similarity">
    <text evidence="1">Belongs to the NDK family.</text>
</comment>
<dbReference type="GeneID" id="102562568"/>
<dbReference type="PROSITE" id="PS00194">
    <property type="entry name" value="THIOREDOXIN_1"/>
    <property type="match status" value="1"/>
</dbReference>
<comment type="caution">
    <text evidence="3">The sequence shown here is derived from an EMBL/GenBank/DDBJ whole genome shotgun (WGS) entry which is preliminary data.</text>
</comment>
<dbReference type="Gene3D" id="3.40.30.10">
    <property type="entry name" value="Glutaredoxin"/>
    <property type="match status" value="1"/>
</dbReference>
<dbReference type="Gene3D" id="3.30.70.141">
    <property type="entry name" value="Nucleoside diphosphate kinase-like domain"/>
    <property type="match status" value="3"/>
</dbReference>
<dbReference type="PANTHER" id="PTHR46135:SF3">
    <property type="entry name" value="NME_NM23 FAMILY MEMBER 8"/>
    <property type="match status" value="1"/>
</dbReference>
<dbReference type="STRING" id="8496.A0A151P2A5"/>
<dbReference type="InterPro" id="IPR036850">
    <property type="entry name" value="NDK-like_dom_sf"/>
</dbReference>
<dbReference type="PROSITE" id="PS51374">
    <property type="entry name" value="NDPK_LIKE"/>
    <property type="match status" value="3"/>
</dbReference>
<dbReference type="Proteomes" id="UP000050525">
    <property type="component" value="Unassembled WGS sequence"/>
</dbReference>
<accession>A0A151P2A5</accession>
<dbReference type="Pfam" id="PF00085">
    <property type="entry name" value="Thioredoxin"/>
    <property type="match status" value="1"/>
</dbReference>
<proteinExistence type="inferred from homology"/>
<dbReference type="SUPFAM" id="SSF54919">
    <property type="entry name" value="Nucleoside diphosphate kinase, NDK"/>
    <property type="match status" value="3"/>
</dbReference>
<dbReference type="SMART" id="SM00562">
    <property type="entry name" value="NDK"/>
    <property type="match status" value="3"/>
</dbReference>
<dbReference type="InterPro" id="IPR034907">
    <property type="entry name" value="NDK-like_dom"/>
</dbReference>
<dbReference type="PANTHER" id="PTHR46135">
    <property type="entry name" value="NME/NM23 FAMILY MEMBER 8"/>
    <property type="match status" value="1"/>
</dbReference>
<dbReference type="InterPro" id="IPR013766">
    <property type="entry name" value="Thioredoxin_domain"/>
</dbReference>
<dbReference type="PROSITE" id="PS51352">
    <property type="entry name" value="THIOREDOXIN_2"/>
    <property type="match status" value="1"/>
</dbReference>
<keyword evidence="4" id="KW-1185">Reference proteome</keyword>
<evidence type="ECO:0000259" key="2">
    <source>
        <dbReference type="PROSITE" id="PS51352"/>
    </source>
</evidence>
<evidence type="ECO:0000313" key="4">
    <source>
        <dbReference type="Proteomes" id="UP000050525"/>
    </source>
</evidence>
<dbReference type="EMBL" id="AKHW03001210">
    <property type="protein sequence ID" value="KYO43211.1"/>
    <property type="molecule type" value="Genomic_DNA"/>
</dbReference>
<dbReference type="InterPro" id="IPR017937">
    <property type="entry name" value="Thioredoxin_CS"/>
</dbReference>
<evidence type="ECO:0000313" key="3">
    <source>
        <dbReference type="EMBL" id="KYO43211.1"/>
    </source>
</evidence>
<name>A0A151P2A5_ALLMI</name>
<organism evidence="3 4">
    <name type="scientific">Alligator mississippiensis</name>
    <name type="common">American alligator</name>
    <dbReference type="NCBI Taxonomy" id="8496"/>
    <lineage>
        <taxon>Eukaryota</taxon>
        <taxon>Metazoa</taxon>
        <taxon>Chordata</taxon>
        <taxon>Craniata</taxon>
        <taxon>Vertebrata</taxon>
        <taxon>Euteleostomi</taxon>
        <taxon>Archelosauria</taxon>
        <taxon>Archosauria</taxon>
        <taxon>Crocodylia</taxon>
        <taxon>Alligatoridae</taxon>
        <taxon>Alligatorinae</taxon>
        <taxon>Alligator</taxon>
    </lineage>
</organism>
<dbReference type="CDD" id="cd02948">
    <property type="entry name" value="TRX_NDPK"/>
    <property type="match status" value="1"/>
</dbReference>
<dbReference type="OrthoDB" id="10263751at2759"/>
<dbReference type="AlphaFoldDB" id="A0A151P2A5"/>
<dbReference type="CTD" id="51314"/>
<sequence>MASKKKELQLQAVLTTQSQWEEMLLTKGVTVIDVYQAWCGPCKAVVNLFRKLKNEYGEDELLQFAVAEADNIVTLQPFRDKCEPVFLFCVDGKIIAIVRGANAPLLSKTVIELVEEERKIVAGEIERPEDPSWPELHFGCWPGSMRLDHLHCSCGKPPRSQVKELVFLEEKNSDAFAEGSQLDEGVTYTVAIIKPDAVTDGRVEEVKQKIIEAGFGIAAAEEKILTEEQIREFYSHKTEQPDFEDFVQFMMSGPCHILIVCQKQAADDNIPNWKELSESDENLLEESESQKLSRLGEVLENENMLNVCDVQDSIEEASRQLAFFFPNFGKKKTGQNAERTLALIRPSLLKENKSTVLQRIKDDGFTIVMQREVVLTEEQAREFYKEHENEDYFPILLEQMTSGPTLALALVRENAVQRWRDLLGPKTLEEAKEKCPTSLRAEYAIDNVPLNQLHGSSSPDQAQKELDFFFPMEHTLAVIKPSALKEHKDDIIREVTNAGFIVSKMKETCFTHEMAEQFYKNHEGKPFFDQLVNCMSEGPSMVMILSKENAVEEWRQLMGPADPEAAKMCSPNSIRAQFAQDILHNAVHGSSNKEHALKSIEYVFGEINLESLSHK</sequence>
<dbReference type="CDD" id="cd04416">
    <property type="entry name" value="NDPk_TX"/>
    <property type="match status" value="3"/>
</dbReference>
<feature type="domain" description="Thioredoxin" evidence="2">
    <location>
        <begin position="1"/>
        <end position="119"/>
    </location>
</feature>
<dbReference type="Pfam" id="PF00334">
    <property type="entry name" value="NDK"/>
    <property type="match status" value="3"/>
</dbReference>
<protein>
    <submittedName>
        <fullName evidence="3">Thioredoxin domain-containing protein 3 isoform B</fullName>
    </submittedName>
</protein>
<comment type="caution">
    <text evidence="1">Lacks conserved residue(s) required for the propagation of feature annotation.</text>
</comment>
<dbReference type="SUPFAM" id="SSF52833">
    <property type="entry name" value="Thioredoxin-like"/>
    <property type="match status" value="1"/>
</dbReference>
<evidence type="ECO:0000256" key="1">
    <source>
        <dbReference type="PROSITE-ProRule" id="PRU00706"/>
    </source>
</evidence>
<dbReference type="InterPro" id="IPR051766">
    <property type="entry name" value="TXND_domain-containing"/>
</dbReference>